<proteinExistence type="predicted"/>
<evidence type="ECO:0000313" key="1">
    <source>
        <dbReference type="Proteomes" id="UP000036681"/>
    </source>
</evidence>
<accession>A0A0M3HLF6</accession>
<dbReference type="Proteomes" id="UP000036681">
    <property type="component" value="Unplaced"/>
</dbReference>
<dbReference type="WBParaSite" id="ALUE_0000235101-mRNA-1">
    <property type="protein sequence ID" value="ALUE_0000235101-mRNA-1"/>
    <property type="gene ID" value="ALUE_0000235101"/>
</dbReference>
<sequence>MLQLDKLNRFVRGSSNDGISKSDAPSHFTECRSFEVHSQPSGHIPYVDVINVNKHNVTTVTHMTVDFLRSSIHLHHGMRVESERTKELEHE</sequence>
<dbReference type="AlphaFoldDB" id="A0A0M3HLF6"/>
<name>A0A0M3HLF6_ASCLU</name>
<evidence type="ECO:0000313" key="2">
    <source>
        <dbReference type="WBParaSite" id="ALUE_0000235101-mRNA-1"/>
    </source>
</evidence>
<organism evidence="1 2">
    <name type="scientific">Ascaris lumbricoides</name>
    <name type="common">Giant roundworm</name>
    <dbReference type="NCBI Taxonomy" id="6252"/>
    <lineage>
        <taxon>Eukaryota</taxon>
        <taxon>Metazoa</taxon>
        <taxon>Ecdysozoa</taxon>
        <taxon>Nematoda</taxon>
        <taxon>Chromadorea</taxon>
        <taxon>Rhabditida</taxon>
        <taxon>Spirurina</taxon>
        <taxon>Ascaridomorpha</taxon>
        <taxon>Ascaridoidea</taxon>
        <taxon>Ascarididae</taxon>
        <taxon>Ascaris</taxon>
    </lineage>
</organism>
<reference evidence="2" key="1">
    <citation type="submission" date="2017-02" db="UniProtKB">
        <authorList>
            <consortium name="WormBaseParasite"/>
        </authorList>
    </citation>
    <scope>IDENTIFICATION</scope>
</reference>
<keyword evidence="1" id="KW-1185">Reference proteome</keyword>
<protein>
    <submittedName>
        <fullName evidence="2">Uncharacterized protein</fullName>
    </submittedName>
</protein>